<dbReference type="InterPro" id="IPR038077">
    <property type="entry name" value="Troponin_sf"/>
</dbReference>
<reference evidence="3" key="1">
    <citation type="journal article" date="2019" name="Sci. Rep.">
        <title>Draft genome of Tanacetum cinerariifolium, the natural source of mosquito coil.</title>
        <authorList>
            <person name="Yamashiro T."/>
            <person name="Shiraishi A."/>
            <person name="Satake H."/>
            <person name="Nakayama K."/>
        </authorList>
    </citation>
    <scope>NUCLEOTIDE SEQUENCE</scope>
</reference>
<organism evidence="3">
    <name type="scientific">Tanacetum cinerariifolium</name>
    <name type="common">Dalmatian daisy</name>
    <name type="synonym">Chrysanthemum cinerariifolium</name>
    <dbReference type="NCBI Taxonomy" id="118510"/>
    <lineage>
        <taxon>Eukaryota</taxon>
        <taxon>Viridiplantae</taxon>
        <taxon>Streptophyta</taxon>
        <taxon>Embryophyta</taxon>
        <taxon>Tracheophyta</taxon>
        <taxon>Spermatophyta</taxon>
        <taxon>Magnoliopsida</taxon>
        <taxon>eudicotyledons</taxon>
        <taxon>Gunneridae</taxon>
        <taxon>Pentapetalae</taxon>
        <taxon>asterids</taxon>
        <taxon>campanulids</taxon>
        <taxon>Asterales</taxon>
        <taxon>Asteraceae</taxon>
        <taxon>Asteroideae</taxon>
        <taxon>Anthemideae</taxon>
        <taxon>Anthemidinae</taxon>
        <taxon>Tanacetum</taxon>
    </lineage>
</organism>
<feature type="coiled-coil region" evidence="1">
    <location>
        <begin position="285"/>
        <end position="312"/>
    </location>
</feature>
<feature type="compositionally biased region" description="Basic and acidic residues" evidence="2">
    <location>
        <begin position="390"/>
        <end position="411"/>
    </location>
</feature>
<dbReference type="AlphaFoldDB" id="A0A699GU86"/>
<dbReference type="SUPFAM" id="SSF90250">
    <property type="entry name" value="Troponin coil-coiled subunits"/>
    <property type="match status" value="1"/>
</dbReference>
<comment type="caution">
    <text evidence="3">The sequence shown here is derived from an EMBL/GenBank/DDBJ whole genome shotgun (WGS) entry which is preliminary data.</text>
</comment>
<evidence type="ECO:0000256" key="2">
    <source>
        <dbReference type="SAM" id="MobiDB-lite"/>
    </source>
</evidence>
<evidence type="ECO:0000256" key="1">
    <source>
        <dbReference type="SAM" id="Coils"/>
    </source>
</evidence>
<name>A0A699GU86_TANCI</name>
<feature type="region of interest" description="Disordered" evidence="2">
    <location>
        <begin position="242"/>
        <end position="262"/>
    </location>
</feature>
<gene>
    <name evidence="3" type="ORF">Tci_209190</name>
</gene>
<feature type="region of interest" description="Disordered" evidence="2">
    <location>
        <begin position="373"/>
        <end position="418"/>
    </location>
</feature>
<accession>A0A699GU86</accession>
<protein>
    <submittedName>
        <fullName evidence="3">Uncharacterized protein</fullName>
    </submittedName>
</protein>
<feature type="non-terminal residue" evidence="3">
    <location>
        <position position="418"/>
    </location>
</feature>
<sequence length="418" mass="47104">MTHIFGGVTSPVNTVRPVNTADSKPIVNYSRPISNAFKRGHLQVTRPYNKYSAYKKTIFNKMVNTIGEKDTTARERAVVRGYMGREANAGNPHQKEYKEKGVIDRGCSRHMIGNKCYLTDYEDYDGGFISFGDGTACLPNDAIFEGLQCLSAKTTAWNEFSSTMAFAIICLANNQKFNFSKYILKNVVKNLEAGVKFYMFPRFVQVLVNHQLGDMSHHKEIFVNPSLTKKVFTNMKRVRTEEAQTTESYAEEKVPTHSHDLLSSGEDRLQLNELMDICTKLSDMVLSLEQTKTNQAAKIEKLKKRVEKLEGKKKKRTHGLKRLYKDATVAESVKGIAAAIILQISKDELTLAQTLMEIKAAKPKAKWVTIQEPSEFRTTSPLQPSQPLQAKDKGKGIMVEPKKPLKKKDQIALDEEVA</sequence>
<feature type="compositionally biased region" description="Basic and acidic residues" evidence="2">
    <location>
        <begin position="250"/>
        <end position="262"/>
    </location>
</feature>
<proteinExistence type="predicted"/>
<keyword evidence="1" id="KW-0175">Coiled coil</keyword>
<dbReference type="EMBL" id="BKCJ010055664">
    <property type="protein sequence ID" value="GEW37214.1"/>
    <property type="molecule type" value="Genomic_DNA"/>
</dbReference>
<evidence type="ECO:0000313" key="3">
    <source>
        <dbReference type="EMBL" id="GEW37214.1"/>
    </source>
</evidence>
<feature type="compositionally biased region" description="Polar residues" evidence="2">
    <location>
        <begin position="376"/>
        <end position="388"/>
    </location>
</feature>